<feature type="binding site" evidence="15">
    <location>
        <position position="462"/>
    </location>
    <ligand>
        <name>Zn(2+)</name>
        <dbReference type="ChEBI" id="CHEBI:29105"/>
        <note>ligand shared between dimeric partners</note>
    </ligand>
</feature>
<dbReference type="AlphaFoldDB" id="A0A542VZG6"/>
<evidence type="ECO:0000256" key="3">
    <source>
        <dbReference type="ARBA" id="ARBA00022490"/>
    </source>
</evidence>
<dbReference type="GO" id="GO:0006364">
    <property type="term" value="P:rRNA processing"/>
    <property type="evidence" value="ECO:0007669"/>
    <property type="project" value="UniProtKB-UniRule"/>
</dbReference>
<feature type="compositionally biased region" description="Low complexity" evidence="16">
    <location>
        <begin position="772"/>
        <end position="783"/>
    </location>
</feature>
<dbReference type="GO" id="GO:0008270">
    <property type="term" value="F:zinc ion binding"/>
    <property type="evidence" value="ECO:0007669"/>
    <property type="project" value="UniProtKB-UniRule"/>
</dbReference>
<evidence type="ECO:0000256" key="7">
    <source>
        <dbReference type="ARBA" id="ARBA00022722"/>
    </source>
</evidence>
<evidence type="ECO:0000256" key="16">
    <source>
        <dbReference type="SAM" id="MobiDB-lite"/>
    </source>
</evidence>
<feature type="compositionally biased region" description="Basic and acidic residues" evidence="16">
    <location>
        <begin position="96"/>
        <end position="106"/>
    </location>
</feature>
<dbReference type="GO" id="GO:0008033">
    <property type="term" value="P:tRNA processing"/>
    <property type="evidence" value="ECO:0007669"/>
    <property type="project" value="UniProtKB-UniRule"/>
</dbReference>
<dbReference type="SMART" id="SM00316">
    <property type="entry name" value="S1"/>
    <property type="match status" value="1"/>
</dbReference>
<evidence type="ECO:0000256" key="12">
    <source>
        <dbReference type="ARBA" id="ARBA00022842"/>
    </source>
</evidence>
<keyword evidence="9 15" id="KW-0699">rRNA-binding</keyword>
<keyword evidence="15" id="KW-0862">Zinc</keyword>
<dbReference type="GO" id="GO:0005737">
    <property type="term" value="C:cytoplasm"/>
    <property type="evidence" value="ECO:0007669"/>
    <property type="project" value="UniProtKB-SubCell"/>
</dbReference>
<dbReference type="InterPro" id="IPR048583">
    <property type="entry name" value="RNase_E_G_thioredoxin-like"/>
</dbReference>
<dbReference type="Proteomes" id="UP000316887">
    <property type="component" value="Unassembled WGS sequence"/>
</dbReference>
<feature type="domain" description="S1 motif" evidence="17">
    <location>
        <begin position="39"/>
        <end position="177"/>
    </location>
</feature>
<feature type="compositionally biased region" description="Acidic residues" evidence="16">
    <location>
        <begin position="815"/>
        <end position="825"/>
    </location>
</feature>
<feature type="compositionally biased region" description="Basic and acidic residues" evidence="16">
    <location>
        <begin position="635"/>
        <end position="645"/>
    </location>
</feature>
<keyword evidence="14 15" id="KW-0472">Membrane</keyword>
<feature type="compositionally biased region" description="Acidic residues" evidence="16">
    <location>
        <begin position="568"/>
        <end position="588"/>
    </location>
</feature>
<evidence type="ECO:0000256" key="14">
    <source>
        <dbReference type="ARBA" id="ARBA00023136"/>
    </source>
</evidence>
<dbReference type="InterPro" id="IPR003029">
    <property type="entry name" value="S1_domain"/>
</dbReference>
<feature type="compositionally biased region" description="Basic residues" evidence="16">
    <location>
        <begin position="794"/>
        <end position="808"/>
    </location>
</feature>
<evidence type="ECO:0000256" key="1">
    <source>
        <dbReference type="ARBA" id="ARBA00005663"/>
    </source>
</evidence>
<feature type="compositionally biased region" description="Basic and acidic residues" evidence="16">
    <location>
        <begin position="784"/>
        <end position="793"/>
    </location>
</feature>
<feature type="binding site" evidence="15">
    <location>
        <position position="361"/>
    </location>
    <ligand>
        <name>Mg(2+)</name>
        <dbReference type="ChEBI" id="CHEBI:18420"/>
        <note>catalytic</note>
    </ligand>
</feature>
<dbReference type="GO" id="GO:0000049">
    <property type="term" value="F:tRNA binding"/>
    <property type="evidence" value="ECO:0007669"/>
    <property type="project" value="UniProtKB-KW"/>
</dbReference>
<keyword evidence="10 15" id="KW-0255">Endonuclease</keyword>
<dbReference type="GO" id="GO:0006402">
    <property type="term" value="P:mRNA catabolic process"/>
    <property type="evidence" value="ECO:0007669"/>
    <property type="project" value="UniProtKB-UniRule"/>
</dbReference>
<evidence type="ECO:0000256" key="5">
    <source>
        <dbReference type="ARBA" id="ARBA00022552"/>
    </source>
</evidence>
<comment type="similarity">
    <text evidence="1">Belongs to the RNase E/G family. RNase G subfamily.</text>
</comment>
<dbReference type="InterPro" id="IPR012340">
    <property type="entry name" value="NA-bd_OB-fold"/>
</dbReference>
<evidence type="ECO:0000256" key="15">
    <source>
        <dbReference type="HAMAP-Rule" id="MF_00970"/>
    </source>
</evidence>
<feature type="compositionally biased region" description="Pro residues" evidence="16">
    <location>
        <begin position="547"/>
        <end position="561"/>
    </location>
</feature>
<comment type="caution">
    <text evidence="18">The sequence shown here is derived from an EMBL/GenBank/DDBJ whole genome shotgun (WGS) entry which is preliminary data.</text>
</comment>
<dbReference type="GO" id="GO:0019843">
    <property type="term" value="F:rRNA binding"/>
    <property type="evidence" value="ECO:0007669"/>
    <property type="project" value="UniProtKB-KW"/>
</dbReference>
<feature type="region of interest" description="Required for zinc-mediated homotetramerization and catalytic activity" evidence="15">
    <location>
        <begin position="462"/>
        <end position="465"/>
    </location>
</feature>
<feature type="compositionally biased region" description="Low complexity" evidence="16">
    <location>
        <begin position="839"/>
        <end position="857"/>
    </location>
</feature>
<comment type="subcellular location">
    <subcellularLocation>
        <location evidence="15">Cytoplasm</location>
    </subcellularLocation>
    <subcellularLocation>
        <location evidence="15">Cell inner membrane</location>
        <topology evidence="15">Peripheral membrane protein</topology>
        <orientation evidence="15">Cytoplasmic side</orientation>
    </subcellularLocation>
</comment>
<comment type="function">
    <text evidence="15">Endoribonuclease that plays a central role in RNA processing and decay. Required for the maturation of 5S and 16S rRNAs and the majority of tRNAs. Also involved in the degradation of most mRNAs.</text>
</comment>
<feature type="compositionally biased region" description="Polar residues" evidence="16">
    <location>
        <begin position="601"/>
        <end position="611"/>
    </location>
</feature>
<reference evidence="18 19" key="1">
    <citation type="submission" date="2019-06" db="EMBL/GenBank/DDBJ databases">
        <title>Genome sequencing of Zymomonas mobilis strains for genetic engineering and biofuel applications.</title>
        <authorList>
            <person name="Teravest M."/>
        </authorList>
    </citation>
    <scope>NUCLEOTIDE SEQUENCE [LARGE SCALE GENOMIC DNA]</scope>
    <source>
        <strain evidence="18 19">AN0101</strain>
    </source>
</reference>
<evidence type="ECO:0000256" key="4">
    <source>
        <dbReference type="ARBA" id="ARBA00022519"/>
    </source>
</evidence>
<keyword evidence="7 15" id="KW-0540">Nuclease</keyword>
<keyword evidence="8 15" id="KW-0479">Metal-binding</keyword>
<comment type="catalytic activity">
    <reaction evidence="15">
        <text>Endonucleolytic cleavage of single-stranded RNA in A- and U-rich regions.</text>
        <dbReference type="EC" id="3.1.26.12"/>
    </reaction>
</comment>
<evidence type="ECO:0000256" key="13">
    <source>
        <dbReference type="ARBA" id="ARBA00022884"/>
    </source>
</evidence>
<proteinExistence type="inferred from homology"/>
<protein>
    <recommendedName>
        <fullName evidence="15">Ribonuclease E</fullName>
        <shortName evidence="15">RNase E</shortName>
        <ecNumber evidence="15">3.1.26.12</ecNumber>
    </recommendedName>
</protein>
<comment type="cofactor">
    <cofactor evidence="15">
        <name>Mg(2+)</name>
        <dbReference type="ChEBI" id="CHEBI:18420"/>
    </cofactor>
    <text evidence="15">Binds 1 Mg(2+) ion per subunit.</text>
</comment>
<evidence type="ECO:0000313" key="19">
    <source>
        <dbReference type="Proteomes" id="UP000316887"/>
    </source>
</evidence>
<dbReference type="Pfam" id="PF20833">
    <property type="entry name" value="RNase_E_G_Thio"/>
    <property type="match status" value="1"/>
</dbReference>
<keyword evidence="13 15" id="KW-0694">RNA-binding</keyword>
<evidence type="ECO:0000259" key="17">
    <source>
        <dbReference type="SMART" id="SM00316"/>
    </source>
</evidence>
<dbReference type="EMBL" id="VFOF01000001">
    <property type="protein sequence ID" value="TQL16722.1"/>
    <property type="molecule type" value="Genomic_DNA"/>
</dbReference>
<keyword evidence="3 15" id="KW-0963">Cytoplasm</keyword>
<feature type="compositionally biased region" description="Basic residues" evidence="16">
    <location>
        <begin position="724"/>
        <end position="736"/>
    </location>
</feature>
<feature type="binding site" evidence="15">
    <location>
        <position position="404"/>
    </location>
    <ligand>
        <name>Mg(2+)</name>
        <dbReference type="ChEBI" id="CHEBI:18420"/>
        <note>catalytic</note>
    </ligand>
</feature>
<evidence type="ECO:0000256" key="10">
    <source>
        <dbReference type="ARBA" id="ARBA00022759"/>
    </source>
</evidence>
<keyword evidence="4 15" id="KW-0997">Cell inner membrane</keyword>
<dbReference type="GO" id="GO:0009898">
    <property type="term" value="C:cytoplasmic side of plasma membrane"/>
    <property type="evidence" value="ECO:0007669"/>
    <property type="project" value="UniProtKB-UniRule"/>
</dbReference>
<comment type="cofactor">
    <cofactor evidence="15">
        <name>Zn(2+)</name>
        <dbReference type="ChEBI" id="CHEBI:29105"/>
    </cofactor>
    <text evidence="15">Binds 2 Zn(2+) ions per homotetramer.</text>
</comment>
<keyword evidence="5 15" id="KW-0698">rRNA processing</keyword>
<feature type="region of interest" description="Disordered" evidence="16">
    <location>
        <begin position="539"/>
        <end position="909"/>
    </location>
</feature>
<gene>
    <name evidence="15" type="primary">rne</name>
    <name evidence="18" type="ORF">FBY58_0266</name>
</gene>
<evidence type="ECO:0000256" key="11">
    <source>
        <dbReference type="ARBA" id="ARBA00022801"/>
    </source>
</evidence>
<evidence type="ECO:0000313" key="18">
    <source>
        <dbReference type="EMBL" id="TQL16722.1"/>
    </source>
</evidence>
<evidence type="ECO:0000256" key="9">
    <source>
        <dbReference type="ARBA" id="ARBA00022730"/>
    </source>
</evidence>
<sequence length="909" mass="102002">MTLTKMLIDARHREETRVAVIKGNRIEEFDFESADRRQLKGNIYLAKVTRVEPSLQAAFVDYGGNRQGFLAFSEIHPDYYQIPREDREALLREEEEYSAHHNRQQESEDEDDNEELSDSETIRNDANDDSLENLRSRRRHFGRHHYRIQDVIRRRQVLLVQVVKEERGNKGAALTTYLSLAGRYCVLMPNTSNGGGISRKISNLADRKRLKTIMAELNLPSSMGCIVRTAGLQRTKTEIKRDFDYLARLWDEIRDKTLLSQAPALIYGDSDLVKRAIRDIYSREIDEILVEGDDGYRAARNFMKLLMPSHVRKVHPYADPAPLFQRFGVEAQLNAMYQPIVQLKSGGYLVINPTEALVSIDINSGRSTREHNIEQTATATNLEAAAEIARQLRLRDMAGLVVIDFIDMESNSNVRRVEKAMKDALKHDRARIQVGHISSFGLMEMSRQRLRTGMLEASTVPCPHCQGSGLMLTTPSAGLMALRMIEDEASRGNGSQIHVLTSLDSAIYVLNKKRKELGSIETLYGVTVLIDGDPLRGNNQISVESAGPPPSHGLMLPPPLPTSSSSPDEIDDYEEEPEIEEIEAEEVIEAPFRRNHRQNMARRNSSYNNEVAIQDNRRIEPKEALQAFPEAEEETTGHEDDSEHSRRNRRSRRGRRGGRRRNSDNVAEKPLMLGSESSEKAPANDSTAIAGNHYDAPKALVAPETEETAFSVEEAADGEAKSARTNRTRRRPRARSPKLENESYQTPAVLHEEVAPTEVTVAEVKNEAPVTEMAVKAAEPAPAENEKAEETKPKRVRKRTTTTRRKKPEPKADVEAENSETPEAETEVKRPAKRRTRSSKTAAAKKAEASSEAQPEVKAAEPKAVEKVEEKPAAAPMVKAPDNTAATDTSGDAVKPAPRRGWWQRTFGE</sequence>
<dbReference type="InterPro" id="IPR004659">
    <property type="entry name" value="RNase_E/G"/>
</dbReference>
<dbReference type="PANTHER" id="PTHR30001">
    <property type="entry name" value="RIBONUCLEASE"/>
    <property type="match status" value="1"/>
</dbReference>
<dbReference type="RefSeq" id="WP_141919135.1">
    <property type="nucleotide sequence ID" value="NZ_VFOF01000001.1"/>
</dbReference>
<feature type="region of interest" description="Disordered" evidence="16">
    <location>
        <begin position="96"/>
        <end position="134"/>
    </location>
</feature>
<dbReference type="SUPFAM" id="SSF50249">
    <property type="entry name" value="Nucleic acid-binding proteins"/>
    <property type="match status" value="1"/>
</dbReference>
<feature type="compositionally biased region" description="Acidic residues" evidence="16">
    <location>
        <begin position="107"/>
        <end position="118"/>
    </location>
</feature>
<evidence type="ECO:0000256" key="6">
    <source>
        <dbReference type="ARBA" id="ARBA00022694"/>
    </source>
</evidence>
<comment type="similarity">
    <text evidence="15">Belongs to the RNase E/G family. RNase E subfamily.</text>
</comment>
<keyword evidence="2 15" id="KW-1003">Cell membrane</keyword>
<dbReference type="InterPro" id="IPR028878">
    <property type="entry name" value="RNase_E"/>
</dbReference>
<organism evidence="18 19">
    <name type="scientific">Zymomonas mobilis</name>
    <dbReference type="NCBI Taxonomy" id="542"/>
    <lineage>
        <taxon>Bacteria</taxon>
        <taxon>Pseudomonadati</taxon>
        <taxon>Pseudomonadota</taxon>
        <taxon>Alphaproteobacteria</taxon>
        <taxon>Sphingomonadales</taxon>
        <taxon>Zymomonadaceae</taxon>
        <taxon>Zymomonas</taxon>
    </lineage>
</organism>
<dbReference type="InterPro" id="IPR019307">
    <property type="entry name" value="RNA-bd_AU-1/RNase_E/G"/>
</dbReference>
<keyword evidence="11 15" id="KW-0378">Hydrolase</keyword>
<name>A0A542VZG6_ZYMMB</name>
<dbReference type="GO" id="GO:0000287">
    <property type="term" value="F:magnesium ion binding"/>
    <property type="evidence" value="ECO:0007669"/>
    <property type="project" value="UniProtKB-UniRule"/>
</dbReference>
<dbReference type="Gene3D" id="2.40.50.140">
    <property type="entry name" value="Nucleic acid-binding proteins"/>
    <property type="match status" value="1"/>
</dbReference>
<dbReference type="Pfam" id="PF10150">
    <property type="entry name" value="RNase_E_G"/>
    <property type="match status" value="1"/>
</dbReference>
<feature type="compositionally biased region" description="Basic residues" evidence="16">
    <location>
        <begin position="646"/>
        <end position="660"/>
    </location>
</feature>
<keyword evidence="12 15" id="KW-0460">Magnesium</keyword>
<evidence type="ECO:0000256" key="8">
    <source>
        <dbReference type="ARBA" id="ARBA00022723"/>
    </source>
</evidence>
<dbReference type="NCBIfam" id="TIGR00757">
    <property type="entry name" value="RNaseEG"/>
    <property type="match status" value="1"/>
</dbReference>
<dbReference type="Gene3D" id="3.40.1260.20">
    <property type="entry name" value="Ribonuclease E, catalytic domain"/>
    <property type="match status" value="1"/>
</dbReference>
<dbReference type="HAMAP" id="MF_00970">
    <property type="entry name" value="RNase_E"/>
    <property type="match status" value="1"/>
</dbReference>
<dbReference type="CDD" id="cd04453">
    <property type="entry name" value="S1_RNase_E"/>
    <property type="match status" value="1"/>
</dbReference>
<feature type="compositionally biased region" description="Basic and acidic residues" evidence="16">
    <location>
        <begin position="858"/>
        <end position="872"/>
    </location>
</feature>
<dbReference type="GO" id="GO:0008995">
    <property type="term" value="F:ribonuclease E activity"/>
    <property type="evidence" value="ECO:0007669"/>
    <property type="project" value="UniProtKB-EC"/>
</dbReference>
<keyword evidence="6 15" id="KW-0819">tRNA processing</keyword>
<comment type="subunit">
    <text evidence="15">Homotetramer formed by a dimer of dimers.</text>
</comment>
<accession>A0A542VZG6</accession>
<feature type="binding site" evidence="15">
    <location>
        <position position="465"/>
    </location>
    <ligand>
        <name>Zn(2+)</name>
        <dbReference type="ChEBI" id="CHEBI:29105"/>
        <note>ligand shared between dimeric partners</note>
    </ligand>
</feature>
<evidence type="ECO:0000256" key="2">
    <source>
        <dbReference type="ARBA" id="ARBA00022475"/>
    </source>
</evidence>
<keyword evidence="15" id="KW-0820">tRNA-binding</keyword>
<dbReference type="EC" id="3.1.26.12" evidence="15"/>
<dbReference type="PANTHER" id="PTHR30001:SF1">
    <property type="entry name" value="RIBONUCLEASE E_G-LIKE PROTEIN, CHLOROPLASTIC"/>
    <property type="match status" value="1"/>
</dbReference>
<dbReference type="OrthoDB" id="9804278at2"/>